<evidence type="ECO:0000313" key="17">
    <source>
        <dbReference type="EMBL" id="KAK6178692.1"/>
    </source>
</evidence>
<dbReference type="GO" id="GO:0070407">
    <property type="term" value="P:oxidation-dependent protein catabolic process"/>
    <property type="evidence" value="ECO:0007669"/>
    <property type="project" value="UniProtKB-UniRule"/>
</dbReference>
<dbReference type="EMBL" id="JAZGQO010000008">
    <property type="protein sequence ID" value="KAK6178692.1"/>
    <property type="molecule type" value="Genomic_DNA"/>
</dbReference>
<comment type="catalytic activity">
    <reaction evidence="10 11">
        <text>Hydrolysis of proteins in presence of ATP.</text>
        <dbReference type="EC" id="3.4.21.53"/>
    </reaction>
</comment>
<evidence type="ECO:0000256" key="3">
    <source>
        <dbReference type="ARBA" id="ARBA00022741"/>
    </source>
</evidence>
<dbReference type="FunFam" id="3.30.230.10:FF:000015">
    <property type="entry name" value="Lon protease homolog, mitochondrial"/>
    <property type="match status" value="1"/>
</dbReference>
<dbReference type="GO" id="GO:0006515">
    <property type="term" value="P:protein quality control for misfolded or incompletely synthesized proteins"/>
    <property type="evidence" value="ECO:0007669"/>
    <property type="project" value="UniProtKB-UniRule"/>
</dbReference>
<dbReference type="GO" id="GO:0005759">
    <property type="term" value="C:mitochondrial matrix"/>
    <property type="evidence" value="ECO:0007669"/>
    <property type="project" value="UniProtKB-SubCell"/>
</dbReference>
<dbReference type="PRINTS" id="PR00830">
    <property type="entry name" value="ENDOLAPTASE"/>
</dbReference>
<dbReference type="Gene3D" id="1.20.58.1480">
    <property type="match status" value="1"/>
</dbReference>
<dbReference type="InterPro" id="IPR003593">
    <property type="entry name" value="AAA+_ATPase"/>
</dbReference>
<dbReference type="InterPro" id="IPR015947">
    <property type="entry name" value="PUA-like_sf"/>
</dbReference>
<evidence type="ECO:0000256" key="9">
    <source>
        <dbReference type="ARBA" id="ARBA00023128"/>
    </source>
</evidence>
<dbReference type="PANTHER" id="PTHR43718">
    <property type="entry name" value="LON PROTEASE"/>
    <property type="match status" value="1"/>
</dbReference>
<dbReference type="SUPFAM" id="SSF54211">
    <property type="entry name" value="Ribosomal protein S5 domain 2-like"/>
    <property type="match status" value="1"/>
</dbReference>
<dbReference type="GO" id="GO:0004252">
    <property type="term" value="F:serine-type endopeptidase activity"/>
    <property type="evidence" value="ECO:0007669"/>
    <property type="project" value="UniProtKB-UniRule"/>
</dbReference>
<dbReference type="GO" id="GO:0005524">
    <property type="term" value="F:ATP binding"/>
    <property type="evidence" value="ECO:0007669"/>
    <property type="project" value="UniProtKB-UniRule"/>
</dbReference>
<evidence type="ECO:0000256" key="6">
    <source>
        <dbReference type="ARBA" id="ARBA00022840"/>
    </source>
</evidence>
<dbReference type="InterPro" id="IPR046336">
    <property type="entry name" value="Lon_prtase_N_sf"/>
</dbReference>
<dbReference type="Pfam" id="PF22667">
    <property type="entry name" value="Lon_lid"/>
    <property type="match status" value="1"/>
</dbReference>
<evidence type="ECO:0000256" key="12">
    <source>
        <dbReference type="PROSITE-ProRule" id="PRU01122"/>
    </source>
</evidence>
<dbReference type="InterPro" id="IPR004815">
    <property type="entry name" value="Lon_bac/euk-typ"/>
</dbReference>
<dbReference type="FunFam" id="1.20.5.5270:FF:000001">
    <property type="entry name" value="Lon protease homolog, mitochondrial"/>
    <property type="match status" value="1"/>
</dbReference>
<comment type="caution">
    <text evidence="17">The sequence shown here is derived from an EMBL/GenBank/DDBJ whole genome shotgun (WGS) entry which is preliminary data.</text>
</comment>
<dbReference type="GO" id="GO:0004176">
    <property type="term" value="F:ATP-dependent peptidase activity"/>
    <property type="evidence" value="ECO:0007669"/>
    <property type="project" value="UniProtKB-UniRule"/>
</dbReference>
<sequence length="1007" mass="113404">MASLLRLNCMCTRTFTQTTNKIDRLVKLISVSAKAENTSRISDRLTCRCGKKNNIARSSNNRTRSSSTTRSSSSSEFKHELLSKNTVYVGYETPRQKFLHHRVTPCYQSRLFSTGSNWDDGGEGNRDPAESPVIQQVPPNPVGALTSMTIPDIFPKVPVIAISRNPVFPRFVKMIEVTDQSLVELLRRKVKLNLPYAGVFLKREESNEAEVVKKMDDIYQVGTFVQISEMQDLGDRLRLIVTGHRRIKITGLLADEIEEIPEIKDVDTNTNNQKKRRRRRNGKKEDKSDELKENMEEVKVESGDVVKDSTEEITDLSTEEPVLKQIENVLMVEVENVYHEAYESNNELKAMTSEVVKTIRDVINMSPLYRENLAQIIHAGQRVIDNPVYISDLGAALTSAEPAELQEVLEERNIQKRLMLALSLLKKEYELSKLQQKIGREVEEKVKKQHREYILKEQLKIIKKELGLEKDDKDAIEEKFRARLKDLNVPPHVKEVIDEELGKLSFLDNHSSEFNVTRNYLDWLTILPWGKYSEENLDLKQAKEVLEEDHYGMDDVKKRILEFIAISQLKGSTQGKILCFYGPPGVGKTSIAKSIAKALNREYFRFSVGGMSDIAEIKGHRRTYVGAMPGKVIQCLKKTKTENPLILIDEVDKIGKGYQGDPASALLELLDPEQNANFLDHYLDVTVDMSKVLFICTANVIDTIPEPLRDRMEMIDVSGYVAEEKLAIANKYLVKQAEVGSGLTSDKVNIGDDAMEVLIKSYCRESGVRNLQKQIEKIFRKAALKIISDQIEKLSITKNNLQDFVGKPVFTSDRLYDTTPPGVVTGLAWTAMGGSTLFIESVLKKPYDPTSKDPGTLETTGNLGNVMKESIQLAYTYSKAFLTEAHPNNDFLQKAHLHLHVPEGATPKDGPSAGCTIVTALLSLTLHKPIRQNLAMTGEISLTGKILPVGGIKEKVIAAKRVGVNCIILPEENRKDFADLASFITDGLEVYFVEHYSDVYHIAFPDL</sequence>
<evidence type="ECO:0000256" key="11">
    <source>
        <dbReference type="HAMAP-Rule" id="MF_03120"/>
    </source>
</evidence>
<dbReference type="Gene3D" id="3.30.230.10">
    <property type="match status" value="1"/>
</dbReference>
<dbReference type="GO" id="GO:0007005">
    <property type="term" value="P:mitochondrion organization"/>
    <property type="evidence" value="ECO:0007669"/>
    <property type="project" value="TreeGrafter"/>
</dbReference>
<feature type="region of interest" description="Disordered" evidence="14">
    <location>
        <begin position="53"/>
        <end position="77"/>
    </location>
</feature>
<keyword evidence="6 11" id="KW-0067">ATP-binding</keyword>
<keyword evidence="3 11" id="KW-0547">Nucleotide-binding</keyword>
<dbReference type="Gene3D" id="1.20.5.5270">
    <property type="match status" value="1"/>
</dbReference>
<evidence type="ECO:0000256" key="1">
    <source>
        <dbReference type="ARBA" id="ARBA00004305"/>
    </source>
</evidence>
<accession>A0AAN8PHP5</accession>
<name>A0AAN8PHP5_PATCE</name>
<dbReference type="GO" id="GO:0003697">
    <property type="term" value="F:single-stranded DNA binding"/>
    <property type="evidence" value="ECO:0007669"/>
    <property type="project" value="TreeGrafter"/>
</dbReference>
<evidence type="ECO:0000256" key="10">
    <source>
        <dbReference type="ARBA" id="ARBA00050665"/>
    </source>
</evidence>
<comment type="subcellular location">
    <subcellularLocation>
        <location evidence="1 11">Mitochondrion matrix</location>
    </subcellularLocation>
</comment>
<dbReference type="PANTHER" id="PTHR43718:SF2">
    <property type="entry name" value="LON PROTEASE HOMOLOG, MITOCHONDRIAL"/>
    <property type="match status" value="1"/>
</dbReference>
<dbReference type="AlphaFoldDB" id="A0AAN8PHP5"/>
<dbReference type="HAMAP" id="MF_03120">
    <property type="entry name" value="lonm_euk"/>
    <property type="match status" value="1"/>
</dbReference>
<dbReference type="InterPro" id="IPR014721">
    <property type="entry name" value="Ribsml_uS5_D2-typ_fold_subgr"/>
</dbReference>
<dbReference type="GO" id="GO:0016887">
    <property type="term" value="F:ATP hydrolysis activity"/>
    <property type="evidence" value="ECO:0007669"/>
    <property type="project" value="UniProtKB-UniRule"/>
</dbReference>
<evidence type="ECO:0000256" key="4">
    <source>
        <dbReference type="ARBA" id="ARBA00022801"/>
    </source>
</evidence>
<dbReference type="FunFam" id="1.20.58.1480:FF:000002">
    <property type="entry name" value="Lon protease homolog, mitochondrial"/>
    <property type="match status" value="1"/>
</dbReference>
<feature type="compositionally biased region" description="Basic and acidic residues" evidence="14">
    <location>
        <begin position="283"/>
        <end position="310"/>
    </location>
</feature>
<feature type="active site" evidence="11 12">
    <location>
        <position position="955"/>
    </location>
</feature>
<dbReference type="CDD" id="cd19500">
    <property type="entry name" value="RecA-like_Lon"/>
    <property type="match status" value="1"/>
</dbReference>
<feature type="domain" description="Lon proteolytic" evidence="15">
    <location>
        <begin position="818"/>
        <end position="1006"/>
    </location>
</feature>
<keyword evidence="7" id="KW-0809">Transit peptide</keyword>
<protein>
    <recommendedName>
        <fullName evidence="11">Lon protease homolog, mitochondrial</fullName>
        <ecNumber evidence="11">3.4.21.53</ecNumber>
    </recommendedName>
</protein>
<comment type="similarity">
    <text evidence="11 12 13">Belongs to the peptidase S16 family.</text>
</comment>
<dbReference type="SMART" id="SM00382">
    <property type="entry name" value="AAA"/>
    <property type="match status" value="1"/>
</dbReference>
<dbReference type="Pfam" id="PF00004">
    <property type="entry name" value="AAA"/>
    <property type="match status" value="1"/>
</dbReference>
<dbReference type="EC" id="3.4.21.53" evidence="11"/>
<dbReference type="NCBIfam" id="TIGR00763">
    <property type="entry name" value="lon"/>
    <property type="match status" value="1"/>
</dbReference>
<feature type="compositionally biased region" description="Basic residues" evidence="14">
    <location>
        <begin position="273"/>
        <end position="282"/>
    </location>
</feature>
<dbReference type="PROSITE" id="PS51787">
    <property type="entry name" value="LON_N"/>
    <property type="match status" value="1"/>
</dbReference>
<evidence type="ECO:0000256" key="14">
    <source>
        <dbReference type="SAM" id="MobiDB-lite"/>
    </source>
</evidence>
<dbReference type="SUPFAM" id="SSF88697">
    <property type="entry name" value="PUA domain-like"/>
    <property type="match status" value="1"/>
</dbReference>
<evidence type="ECO:0000256" key="8">
    <source>
        <dbReference type="ARBA" id="ARBA00023125"/>
    </source>
</evidence>
<keyword evidence="18" id="KW-1185">Reference proteome</keyword>
<dbReference type="SMART" id="SM00464">
    <property type="entry name" value="LON"/>
    <property type="match status" value="1"/>
</dbReference>
<dbReference type="InterPro" id="IPR008268">
    <property type="entry name" value="Peptidase_S16_AS"/>
</dbReference>
<dbReference type="Gene3D" id="2.30.130.40">
    <property type="entry name" value="LON domain-like"/>
    <property type="match status" value="1"/>
</dbReference>
<organism evidence="17 18">
    <name type="scientific">Patella caerulea</name>
    <name type="common">Rayed Mediterranean limpet</name>
    <dbReference type="NCBI Taxonomy" id="87958"/>
    <lineage>
        <taxon>Eukaryota</taxon>
        <taxon>Metazoa</taxon>
        <taxon>Spiralia</taxon>
        <taxon>Lophotrochozoa</taxon>
        <taxon>Mollusca</taxon>
        <taxon>Gastropoda</taxon>
        <taxon>Patellogastropoda</taxon>
        <taxon>Patelloidea</taxon>
        <taxon>Patellidae</taxon>
        <taxon>Patella</taxon>
    </lineage>
</organism>
<dbReference type="Gene3D" id="1.10.8.60">
    <property type="match status" value="1"/>
</dbReference>
<dbReference type="GO" id="GO:0034599">
    <property type="term" value="P:cellular response to oxidative stress"/>
    <property type="evidence" value="ECO:0007669"/>
    <property type="project" value="UniProtKB-UniRule"/>
</dbReference>
<evidence type="ECO:0000256" key="7">
    <source>
        <dbReference type="ARBA" id="ARBA00022946"/>
    </source>
</evidence>
<dbReference type="GO" id="GO:0051131">
    <property type="term" value="P:chaperone-mediated protein complex assembly"/>
    <property type="evidence" value="ECO:0007669"/>
    <property type="project" value="UniProtKB-UniRule"/>
</dbReference>
<dbReference type="InterPro" id="IPR008269">
    <property type="entry name" value="Lon_proteolytic"/>
</dbReference>
<keyword evidence="8 11" id="KW-0238">DNA-binding</keyword>
<feature type="binding site" evidence="11">
    <location>
        <begin position="582"/>
        <end position="589"/>
    </location>
    <ligand>
        <name>ATP</name>
        <dbReference type="ChEBI" id="CHEBI:30616"/>
    </ligand>
</feature>
<comment type="subunit">
    <text evidence="11">Homohexamer or homoheptamer. Organized in a ring with a central cavity.</text>
</comment>
<dbReference type="FunFam" id="2.30.130.40:FF:000004">
    <property type="entry name" value="Lon protease homolog, mitochondrial"/>
    <property type="match status" value="1"/>
</dbReference>
<dbReference type="Proteomes" id="UP001347796">
    <property type="component" value="Unassembled WGS sequence"/>
</dbReference>
<dbReference type="InterPro" id="IPR027417">
    <property type="entry name" value="P-loop_NTPase"/>
</dbReference>
<dbReference type="FunFam" id="3.40.50.300:FF:000021">
    <property type="entry name" value="Lon protease homolog"/>
    <property type="match status" value="1"/>
</dbReference>
<keyword evidence="5 11" id="KW-0720">Serine protease</keyword>
<dbReference type="InterPro" id="IPR027503">
    <property type="entry name" value="Lonm_euk"/>
</dbReference>
<evidence type="ECO:0000256" key="13">
    <source>
        <dbReference type="RuleBase" id="RU000591"/>
    </source>
</evidence>
<evidence type="ECO:0000313" key="18">
    <source>
        <dbReference type="Proteomes" id="UP001347796"/>
    </source>
</evidence>
<keyword evidence="9 11" id="KW-0496">Mitochondrion</keyword>
<evidence type="ECO:0000256" key="5">
    <source>
        <dbReference type="ARBA" id="ARBA00022825"/>
    </source>
</evidence>
<evidence type="ECO:0000259" key="15">
    <source>
        <dbReference type="PROSITE" id="PS51786"/>
    </source>
</evidence>
<dbReference type="Pfam" id="PF02190">
    <property type="entry name" value="LON_substr_bdg"/>
    <property type="match status" value="1"/>
</dbReference>
<feature type="region of interest" description="Disordered" evidence="14">
    <location>
        <begin position="269"/>
        <end position="312"/>
    </location>
</feature>
<dbReference type="SUPFAM" id="SSF52540">
    <property type="entry name" value="P-loop containing nucleoside triphosphate hydrolases"/>
    <property type="match status" value="1"/>
</dbReference>
<dbReference type="Pfam" id="PF05362">
    <property type="entry name" value="Lon_C"/>
    <property type="match status" value="1"/>
</dbReference>
<dbReference type="PROSITE" id="PS01046">
    <property type="entry name" value="LON_SER"/>
    <property type="match status" value="1"/>
</dbReference>
<reference evidence="17 18" key="1">
    <citation type="submission" date="2024-01" db="EMBL/GenBank/DDBJ databases">
        <title>The genome of the rayed Mediterranean limpet Patella caerulea (Linnaeus, 1758).</title>
        <authorList>
            <person name="Anh-Thu Weber A."/>
            <person name="Halstead-Nussloch G."/>
        </authorList>
    </citation>
    <scope>NUCLEOTIDE SEQUENCE [LARGE SCALE GENOMIC DNA]</scope>
    <source>
        <strain evidence="17">AATW-2023a</strain>
        <tissue evidence="17">Whole specimen</tissue>
    </source>
</reference>
<evidence type="ECO:0000259" key="16">
    <source>
        <dbReference type="PROSITE" id="PS51787"/>
    </source>
</evidence>
<evidence type="ECO:0000256" key="2">
    <source>
        <dbReference type="ARBA" id="ARBA00022670"/>
    </source>
</evidence>
<comment type="function">
    <text evidence="11">ATP-dependent serine protease that mediates the selective degradation of misfolded, unassembled or oxidatively damaged polypeptides as well as certain short-lived regulatory proteins in the mitochondrial matrix. May also have a chaperone function in the assembly of inner membrane protein complexes. Participates in the regulation of mitochondrial gene expression and in the maintenance of the integrity of the mitochondrial genome. Binds to mitochondrial DNA in a site-specific manner.</text>
</comment>
<keyword evidence="2 11" id="KW-0645">Protease</keyword>
<dbReference type="FunFam" id="1.10.8.60:FF:000043">
    <property type="entry name" value="Lon protease homolog, mitochondrial"/>
    <property type="match status" value="1"/>
</dbReference>
<proteinExistence type="inferred from homology"/>
<dbReference type="Gene3D" id="3.40.50.300">
    <property type="entry name" value="P-loop containing nucleotide triphosphate hydrolases"/>
    <property type="match status" value="1"/>
</dbReference>
<dbReference type="InterPro" id="IPR054594">
    <property type="entry name" value="Lon_lid"/>
</dbReference>
<feature type="compositionally biased region" description="Low complexity" evidence="14">
    <location>
        <begin position="57"/>
        <end position="75"/>
    </location>
</feature>
<dbReference type="InterPro" id="IPR003959">
    <property type="entry name" value="ATPase_AAA_core"/>
</dbReference>
<feature type="domain" description="Lon N-terminal" evidence="16">
    <location>
        <begin position="157"/>
        <end position="429"/>
    </location>
</feature>
<gene>
    <name evidence="17" type="ORF">SNE40_011218</name>
</gene>
<dbReference type="GO" id="GO:0043565">
    <property type="term" value="F:sequence-specific DNA binding"/>
    <property type="evidence" value="ECO:0007669"/>
    <property type="project" value="UniProtKB-UniRule"/>
</dbReference>
<dbReference type="InterPro" id="IPR027065">
    <property type="entry name" value="Lon_Prtase"/>
</dbReference>
<dbReference type="PROSITE" id="PS51786">
    <property type="entry name" value="LON_PROTEOLYTIC"/>
    <property type="match status" value="1"/>
</dbReference>
<keyword evidence="4 11" id="KW-0378">Hydrolase</keyword>
<dbReference type="InterPro" id="IPR020568">
    <property type="entry name" value="Ribosomal_Su5_D2-typ_SF"/>
</dbReference>
<feature type="active site" evidence="11 12">
    <location>
        <position position="912"/>
    </location>
</feature>
<dbReference type="InterPro" id="IPR003111">
    <property type="entry name" value="Lon_prtase_N"/>
</dbReference>